<dbReference type="GO" id="GO:0004630">
    <property type="term" value="F:phospholipase D activity"/>
    <property type="evidence" value="ECO:0007669"/>
    <property type="project" value="UniProtKB-EC"/>
</dbReference>
<keyword evidence="6" id="KW-0443">Lipid metabolism</keyword>
<evidence type="ECO:0000256" key="5">
    <source>
        <dbReference type="ARBA" id="ARBA00022963"/>
    </source>
</evidence>
<comment type="caution">
    <text evidence="8">The sequence shown here is derived from an EMBL/GenBank/DDBJ whole genome shotgun (WGS) entry which is preliminary data.</text>
</comment>
<dbReference type="PANTHER" id="PTHR43856:SF1">
    <property type="entry name" value="MITOCHONDRIAL CARDIOLIPIN HYDROLASE"/>
    <property type="match status" value="1"/>
</dbReference>
<dbReference type="InterPro" id="IPR025202">
    <property type="entry name" value="PLD-like_dom"/>
</dbReference>
<keyword evidence="4" id="KW-0378">Hydrolase</keyword>
<dbReference type="GO" id="GO:0006793">
    <property type="term" value="P:phosphorus metabolic process"/>
    <property type="evidence" value="ECO:0007669"/>
    <property type="project" value="UniProtKB-ARBA"/>
</dbReference>
<evidence type="ECO:0000256" key="4">
    <source>
        <dbReference type="ARBA" id="ARBA00022801"/>
    </source>
</evidence>
<gene>
    <name evidence="8" type="ORF">DF188_04960</name>
</gene>
<feature type="domain" description="PLD phosphodiesterase" evidence="7">
    <location>
        <begin position="101"/>
        <end position="128"/>
    </location>
</feature>
<reference evidence="8 9" key="1">
    <citation type="submission" date="2018-05" db="EMBL/GenBank/DDBJ databases">
        <title>Antimicrobial susceptibility testing and genomic analysis of Arcobacter skirrowii strains and one Arcobacter butzleri isolated from German poultry farms.</title>
        <authorList>
            <person name="Haenel I."/>
            <person name="Hotzel H."/>
            <person name="Tomaso H."/>
            <person name="Busch A."/>
        </authorList>
    </citation>
    <scope>NUCLEOTIDE SEQUENCE [LARGE SCALE GENOMIC DNA]</scope>
    <source>
        <strain evidence="9">v</strain>
    </source>
</reference>
<dbReference type="InterPro" id="IPR001736">
    <property type="entry name" value="PLipase_D/transphosphatidylase"/>
</dbReference>
<dbReference type="Proteomes" id="UP000245014">
    <property type="component" value="Unassembled WGS sequence"/>
</dbReference>
<accession>A0A2U2C0L6</accession>
<evidence type="ECO:0000256" key="3">
    <source>
        <dbReference type="ARBA" id="ARBA00012027"/>
    </source>
</evidence>
<evidence type="ECO:0000259" key="7">
    <source>
        <dbReference type="PROSITE" id="PS50035"/>
    </source>
</evidence>
<comment type="catalytic activity">
    <reaction evidence="1">
        <text>a 1,2-diacyl-sn-glycero-3-phosphocholine + H2O = a 1,2-diacyl-sn-glycero-3-phosphate + choline + H(+)</text>
        <dbReference type="Rhea" id="RHEA:14445"/>
        <dbReference type="ChEBI" id="CHEBI:15354"/>
        <dbReference type="ChEBI" id="CHEBI:15377"/>
        <dbReference type="ChEBI" id="CHEBI:15378"/>
        <dbReference type="ChEBI" id="CHEBI:57643"/>
        <dbReference type="ChEBI" id="CHEBI:58608"/>
        <dbReference type="EC" id="3.1.4.4"/>
    </reaction>
</comment>
<evidence type="ECO:0000256" key="1">
    <source>
        <dbReference type="ARBA" id="ARBA00000798"/>
    </source>
</evidence>
<dbReference type="SMART" id="SM00155">
    <property type="entry name" value="PLDc"/>
    <property type="match status" value="1"/>
</dbReference>
<name>A0A2U2C0L6_9BACT</name>
<dbReference type="PANTHER" id="PTHR43856">
    <property type="entry name" value="CARDIOLIPIN HYDROLASE"/>
    <property type="match status" value="1"/>
</dbReference>
<dbReference type="PROSITE" id="PS50035">
    <property type="entry name" value="PLD"/>
    <property type="match status" value="1"/>
</dbReference>
<dbReference type="RefSeq" id="WP_109158310.1">
    <property type="nucleotide sequence ID" value="NZ_JAUQUH010000015.1"/>
</dbReference>
<dbReference type="GO" id="GO:0016042">
    <property type="term" value="P:lipid catabolic process"/>
    <property type="evidence" value="ECO:0007669"/>
    <property type="project" value="UniProtKB-KW"/>
</dbReference>
<dbReference type="SUPFAM" id="SSF56024">
    <property type="entry name" value="Phospholipase D/nuclease"/>
    <property type="match status" value="1"/>
</dbReference>
<evidence type="ECO:0000313" key="9">
    <source>
        <dbReference type="Proteomes" id="UP000245014"/>
    </source>
</evidence>
<proteinExistence type="inferred from homology"/>
<dbReference type="AlphaFoldDB" id="A0A2U2C0L6"/>
<dbReference type="Pfam" id="PF13091">
    <property type="entry name" value="PLDc_2"/>
    <property type="match status" value="1"/>
</dbReference>
<keyword evidence="5" id="KW-0442">Lipid degradation</keyword>
<dbReference type="Gene3D" id="3.30.870.10">
    <property type="entry name" value="Endonuclease Chain A"/>
    <property type="match status" value="1"/>
</dbReference>
<evidence type="ECO:0000256" key="6">
    <source>
        <dbReference type="ARBA" id="ARBA00023098"/>
    </source>
</evidence>
<comment type="similarity">
    <text evidence="2">Belongs to the phospholipase D family.</text>
</comment>
<dbReference type="EC" id="3.1.4.4" evidence="3"/>
<protein>
    <recommendedName>
        <fullName evidence="3">phospholipase D</fullName>
        <ecNumber evidence="3">3.1.4.4</ecNumber>
    </recommendedName>
</protein>
<dbReference type="STRING" id="28200.GCA_001572935_00162"/>
<evidence type="ECO:0000313" key="8">
    <source>
        <dbReference type="EMBL" id="PWE21570.1"/>
    </source>
</evidence>
<evidence type="ECO:0000256" key="2">
    <source>
        <dbReference type="ARBA" id="ARBA00008664"/>
    </source>
</evidence>
<organism evidence="8 9">
    <name type="scientific">Aliarcobacter skirrowii</name>
    <dbReference type="NCBI Taxonomy" id="28200"/>
    <lineage>
        <taxon>Bacteria</taxon>
        <taxon>Pseudomonadati</taxon>
        <taxon>Campylobacterota</taxon>
        <taxon>Epsilonproteobacteria</taxon>
        <taxon>Campylobacterales</taxon>
        <taxon>Arcobacteraceae</taxon>
        <taxon>Aliarcobacter</taxon>
    </lineage>
</organism>
<dbReference type="EMBL" id="QEYI01000003">
    <property type="protein sequence ID" value="PWE21570.1"/>
    <property type="molecule type" value="Genomic_DNA"/>
</dbReference>
<sequence length="156" mass="17970">MKKIIFLLLFVGSLVANDIFVLPKDSKKLEDRLSYEILNAKKDIFIAMYNFSYKKIANDLIYVSKNGVKITVLLDKSKVEDDSEVYNLLKSNDINVVFEDSVKKMHLKTILIDDSLAIIGSMNFTKKSFKENLDIVYFSNDDVLISKLKEIRANFK</sequence>
<dbReference type="GO" id="GO:0016891">
    <property type="term" value="F:RNA endonuclease activity producing 5'-phosphomonoesters, hydrolytic mechanism"/>
    <property type="evidence" value="ECO:0007669"/>
    <property type="project" value="TreeGrafter"/>
</dbReference>
<dbReference type="InterPro" id="IPR051406">
    <property type="entry name" value="PLD_domain"/>
</dbReference>